<evidence type="ECO:0000256" key="1">
    <source>
        <dbReference type="SAM" id="MobiDB-lite"/>
    </source>
</evidence>
<proteinExistence type="predicted"/>
<dbReference type="EMBL" id="OY288114">
    <property type="protein sequence ID" value="CAJ0856057.1"/>
    <property type="molecule type" value="Genomic_DNA"/>
</dbReference>
<organism evidence="2">
    <name type="scientific">freshwater sediment metagenome</name>
    <dbReference type="NCBI Taxonomy" id="556182"/>
    <lineage>
        <taxon>unclassified sequences</taxon>
        <taxon>metagenomes</taxon>
        <taxon>ecological metagenomes</taxon>
    </lineage>
</organism>
<feature type="region of interest" description="Disordered" evidence="1">
    <location>
        <begin position="94"/>
        <end position="128"/>
    </location>
</feature>
<name>A0AA48M1H0_9ZZZZ</name>
<accession>A0AA48M1H0</accession>
<protein>
    <recommendedName>
        <fullName evidence="3">HNH nuclease domain-containing protein</fullName>
    </recommendedName>
</protein>
<evidence type="ECO:0000313" key="2">
    <source>
        <dbReference type="EMBL" id="CAJ0856057.1"/>
    </source>
</evidence>
<feature type="compositionally biased region" description="Basic and acidic residues" evidence="1">
    <location>
        <begin position="94"/>
        <end position="116"/>
    </location>
</feature>
<gene>
    <name evidence="2" type="ORF">AMST5_00888</name>
</gene>
<dbReference type="Gene3D" id="1.10.30.50">
    <property type="match status" value="1"/>
</dbReference>
<sequence length="155" mass="17754">MRRTLEGSRAKIGKAQGRTVTEWIGKTPEATPPAGVRPRILRRFDHKCQLTGIIIADGQPFDLEHQKPLEEGGENRERNLVPVLRLPHELKTAVEKKRQAKADRIAKRAHRLDPPPKKKIASRGFDKVEKQRKIDKSVLGPLWLPALARRYRPWS</sequence>
<evidence type="ECO:0008006" key="3">
    <source>
        <dbReference type="Google" id="ProtNLM"/>
    </source>
</evidence>
<reference evidence="2" key="1">
    <citation type="submission" date="2023-07" db="EMBL/GenBank/DDBJ databases">
        <authorList>
            <person name="Pelsma A.J. K."/>
        </authorList>
    </citation>
    <scope>NUCLEOTIDE SEQUENCE</scope>
</reference>
<dbReference type="AlphaFoldDB" id="A0AA48M1H0"/>